<dbReference type="AlphaFoldDB" id="A0A3G1KNG8"/>
<evidence type="ECO:0000313" key="3">
    <source>
        <dbReference type="EMBL" id="ATW24009.1"/>
    </source>
</evidence>
<evidence type="ECO:0000259" key="2">
    <source>
        <dbReference type="Pfam" id="PF07331"/>
    </source>
</evidence>
<sequence>MEKRTAIISDYAITFLFFAASVFAFIYSARMLMNNPGADSPGLFPALLTAVMIICCIGALLGIRKKSAQVSFRFSDKKRALWETLKDEFPVPMLVMTVMAVLAYVVLLPLVGYNITSFLFIFGSILYLRREKVLHSLLVTIAFMVISQVIFVYIFKVVFP</sequence>
<protein>
    <recommendedName>
        <fullName evidence="2">DUF1468 domain-containing protein</fullName>
    </recommendedName>
</protein>
<dbReference type="EMBL" id="CP017634">
    <property type="protein sequence ID" value="ATW24009.1"/>
    <property type="molecule type" value="Genomic_DNA"/>
</dbReference>
<keyword evidence="1" id="KW-0812">Transmembrane</keyword>
<gene>
    <name evidence="3" type="ORF">DCMF_03665</name>
</gene>
<keyword evidence="4" id="KW-1185">Reference proteome</keyword>
<keyword evidence="1" id="KW-1133">Transmembrane helix</keyword>
<dbReference type="Proteomes" id="UP000323521">
    <property type="component" value="Chromosome"/>
</dbReference>
<dbReference type="InterPro" id="IPR009936">
    <property type="entry name" value="DUF1468"/>
</dbReference>
<organism evidence="3 4">
    <name type="scientific">Formimonas warabiya</name>
    <dbReference type="NCBI Taxonomy" id="1761012"/>
    <lineage>
        <taxon>Bacteria</taxon>
        <taxon>Bacillati</taxon>
        <taxon>Bacillota</taxon>
        <taxon>Clostridia</taxon>
        <taxon>Eubacteriales</taxon>
        <taxon>Peptococcaceae</taxon>
        <taxon>Candidatus Formimonas</taxon>
    </lineage>
</organism>
<accession>A0A3G1KNG8</accession>
<reference evidence="3 4" key="1">
    <citation type="submission" date="2016-10" db="EMBL/GenBank/DDBJ databases">
        <title>Complete Genome Sequence of Peptococcaceae strain DCMF.</title>
        <authorList>
            <person name="Edwards R.J."/>
            <person name="Holland S.I."/>
            <person name="Deshpande N.P."/>
            <person name="Wong Y.K."/>
            <person name="Ertan H."/>
            <person name="Manefield M."/>
            <person name="Russell T.L."/>
            <person name="Lee M.J."/>
        </authorList>
    </citation>
    <scope>NUCLEOTIDE SEQUENCE [LARGE SCALE GENOMIC DNA]</scope>
    <source>
        <strain evidence="3 4">DCMF</strain>
    </source>
</reference>
<name>A0A3G1KNG8_FORW1</name>
<proteinExistence type="predicted"/>
<dbReference type="RefSeq" id="WP_148133182.1">
    <property type="nucleotide sequence ID" value="NZ_CP017634.1"/>
</dbReference>
<feature type="transmembrane region" description="Helical" evidence="1">
    <location>
        <begin position="111"/>
        <end position="128"/>
    </location>
</feature>
<keyword evidence="1" id="KW-0472">Membrane</keyword>
<feature type="transmembrane region" description="Helical" evidence="1">
    <location>
        <begin position="42"/>
        <end position="63"/>
    </location>
</feature>
<dbReference type="Pfam" id="PF07331">
    <property type="entry name" value="TctB"/>
    <property type="match status" value="1"/>
</dbReference>
<feature type="transmembrane region" description="Helical" evidence="1">
    <location>
        <begin position="135"/>
        <end position="155"/>
    </location>
</feature>
<feature type="transmembrane region" description="Helical" evidence="1">
    <location>
        <begin position="12"/>
        <end position="30"/>
    </location>
</feature>
<evidence type="ECO:0000256" key="1">
    <source>
        <dbReference type="SAM" id="Phobius"/>
    </source>
</evidence>
<dbReference type="KEGG" id="fwa:DCMF_03665"/>
<evidence type="ECO:0000313" key="4">
    <source>
        <dbReference type="Proteomes" id="UP000323521"/>
    </source>
</evidence>
<feature type="domain" description="DUF1468" evidence="2">
    <location>
        <begin position="13"/>
        <end position="160"/>
    </location>
</feature>